<dbReference type="HOGENOM" id="CLU_2369923_0_0_4"/>
<reference evidence="2 3" key="1">
    <citation type="submission" date="2009-01" db="EMBL/GenBank/DDBJ databases">
        <authorList>
            <person name="Fulton L."/>
            <person name="Clifton S."/>
            <person name="Chinwalla A.T."/>
            <person name="Mitreva M."/>
            <person name="Sodergren E."/>
            <person name="Weinstock G."/>
            <person name="Clifton S."/>
            <person name="Dooling D.J."/>
            <person name="Fulton B."/>
            <person name="Minx P."/>
            <person name="Pepin K.H."/>
            <person name="Johnson M."/>
            <person name="Bhonagiri V."/>
            <person name="Nash W.E."/>
            <person name="Mardis E.R."/>
            <person name="Wilson R.K."/>
        </authorList>
    </citation>
    <scope>NUCLEOTIDE SEQUENCE [LARGE SCALE GENOMIC DNA]</scope>
    <source>
        <strain evidence="2 3">ATCC 23834</strain>
    </source>
</reference>
<dbReference type="AlphaFoldDB" id="C0DWJ9"/>
<evidence type="ECO:0000313" key="3">
    <source>
        <dbReference type="Proteomes" id="UP000005837"/>
    </source>
</evidence>
<dbReference type="eggNOG" id="ENOG5032TZ9">
    <property type="taxonomic scope" value="Bacteria"/>
</dbReference>
<accession>C0DWJ9</accession>
<dbReference type="Proteomes" id="UP000005837">
    <property type="component" value="Unassembled WGS sequence"/>
</dbReference>
<evidence type="ECO:0000313" key="2">
    <source>
        <dbReference type="EMBL" id="EEG23601.1"/>
    </source>
</evidence>
<dbReference type="EMBL" id="ACEA01000035">
    <property type="protein sequence ID" value="EEG23601.1"/>
    <property type="molecule type" value="Genomic_DNA"/>
</dbReference>
<keyword evidence="1" id="KW-0812">Transmembrane</keyword>
<gene>
    <name evidence="2" type="ORF">EIKCOROL_01751</name>
</gene>
<feature type="transmembrane region" description="Helical" evidence="1">
    <location>
        <begin position="56"/>
        <end position="75"/>
    </location>
</feature>
<evidence type="ECO:0000256" key="1">
    <source>
        <dbReference type="SAM" id="Phobius"/>
    </source>
</evidence>
<feature type="transmembrane region" description="Helical" evidence="1">
    <location>
        <begin position="18"/>
        <end position="36"/>
    </location>
</feature>
<name>C0DWJ9_EIKCO</name>
<sequence>MLPAPIFQRTHTMTHQDLGLIFLPAGVLCICFAGFWQLYVMITESYTLNRFKDKQLVWVVSLLFFSFSLAVYWLCPNARKKGIVFALFAVGGVVMYVLARRWLPFAK</sequence>
<protein>
    <submittedName>
        <fullName evidence="2">Uncharacterized protein</fullName>
    </submittedName>
</protein>
<keyword evidence="1" id="KW-0472">Membrane</keyword>
<proteinExistence type="predicted"/>
<organism evidence="2 3">
    <name type="scientific">Eikenella corrodens ATCC 23834</name>
    <dbReference type="NCBI Taxonomy" id="546274"/>
    <lineage>
        <taxon>Bacteria</taxon>
        <taxon>Pseudomonadati</taxon>
        <taxon>Pseudomonadota</taxon>
        <taxon>Betaproteobacteria</taxon>
        <taxon>Neisseriales</taxon>
        <taxon>Neisseriaceae</taxon>
        <taxon>Eikenella</taxon>
    </lineage>
</organism>
<keyword evidence="1" id="KW-1133">Transmembrane helix</keyword>
<comment type="caution">
    <text evidence="2">The sequence shown here is derived from an EMBL/GenBank/DDBJ whole genome shotgun (WGS) entry which is preliminary data.</text>
</comment>
<feature type="transmembrane region" description="Helical" evidence="1">
    <location>
        <begin position="82"/>
        <end position="99"/>
    </location>
</feature>